<gene>
    <name evidence="1" type="ORF">MRB53_002518</name>
</gene>
<accession>A0ACC2MUV0</accession>
<evidence type="ECO:0000313" key="1">
    <source>
        <dbReference type="EMBL" id="KAJ8649495.1"/>
    </source>
</evidence>
<comment type="caution">
    <text evidence="1">The sequence shown here is derived from an EMBL/GenBank/DDBJ whole genome shotgun (WGS) entry which is preliminary data.</text>
</comment>
<protein>
    <submittedName>
        <fullName evidence="1">Uncharacterized protein</fullName>
    </submittedName>
</protein>
<proteinExistence type="predicted"/>
<sequence>MSQEVISKYHLQDYEEQELGRKFESVSETSSLITRKPSIDQDTVTSSKSSIIMALMTDATMEEYVQKDYLQVCLRRQDEQILALAKMVFEMKDKINTIMEEAHFKKELARSIDKGGGRPEETSLKRKT</sequence>
<evidence type="ECO:0000313" key="2">
    <source>
        <dbReference type="Proteomes" id="UP001234297"/>
    </source>
</evidence>
<keyword evidence="2" id="KW-1185">Reference proteome</keyword>
<reference evidence="1 2" key="1">
    <citation type="journal article" date="2022" name="Hortic Res">
        <title>A haplotype resolved chromosomal level avocado genome allows analysis of novel avocado genes.</title>
        <authorList>
            <person name="Nath O."/>
            <person name="Fletcher S.J."/>
            <person name="Hayward A."/>
            <person name="Shaw L.M."/>
            <person name="Masouleh A.K."/>
            <person name="Furtado A."/>
            <person name="Henry R.J."/>
            <person name="Mitter N."/>
        </authorList>
    </citation>
    <scope>NUCLEOTIDE SEQUENCE [LARGE SCALE GENOMIC DNA]</scope>
    <source>
        <strain evidence="2">cv. Hass</strain>
    </source>
</reference>
<organism evidence="1 2">
    <name type="scientific">Persea americana</name>
    <name type="common">Avocado</name>
    <dbReference type="NCBI Taxonomy" id="3435"/>
    <lineage>
        <taxon>Eukaryota</taxon>
        <taxon>Viridiplantae</taxon>
        <taxon>Streptophyta</taxon>
        <taxon>Embryophyta</taxon>
        <taxon>Tracheophyta</taxon>
        <taxon>Spermatophyta</taxon>
        <taxon>Magnoliopsida</taxon>
        <taxon>Magnoliidae</taxon>
        <taxon>Laurales</taxon>
        <taxon>Lauraceae</taxon>
        <taxon>Persea</taxon>
    </lineage>
</organism>
<dbReference type="EMBL" id="CM056809">
    <property type="protein sequence ID" value="KAJ8649495.1"/>
    <property type="molecule type" value="Genomic_DNA"/>
</dbReference>
<dbReference type="Proteomes" id="UP001234297">
    <property type="component" value="Chromosome 1"/>
</dbReference>
<name>A0ACC2MUV0_PERAE</name>